<keyword evidence="3" id="KW-0285">Flavoprotein</keyword>
<evidence type="ECO:0000256" key="4">
    <source>
        <dbReference type="ARBA" id="ARBA00022827"/>
    </source>
</evidence>
<reference evidence="6 7" key="1">
    <citation type="submission" date="2013-03" db="EMBL/GenBank/DDBJ databases">
        <title>The Genome Sequence of Capronia epimyces CBS 606.96.</title>
        <authorList>
            <consortium name="The Broad Institute Genomics Platform"/>
            <person name="Cuomo C."/>
            <person name="de Hoog S."/>
            <person name="Gorbushina A."/>
            <person name="Walker B."/>
            <person name="Young S.K."/>
            <person name="Zeng Q."/>
            <person name="Gargeya S."/>
            <person name="Fitzgerald M."/>
            <person name="Haas B."/>
            <person name="Abouelleil A."/>
            <person name="Allen A.W."/>
            <person name="Alvarado L."/>
            <person name="Arachchi H.M."/>
            <person name="Berlin A.M."/>
            <person name="Chapman S.B."/>
            <person name="Gainer-Dewar J."/>
            <person name="Goldberg J."/>
            <person name="Griggs A."/>
            <person name="Gujja S."/>
            <person name="Hansen M."/>
            <person name="Howarth C."/>
            <person name="Imamovic A."/>
            <person name="Ireland A."/>
            <person name="Larimer J."/>
            <person name="McCowan C."/>
            <person name="Murphy C."/>
            <person name="Pearson M."/>
            <person name="Poon T.W."/>
            <person name="Priest M."/>
            <person name="Roberts A."/>
            <person name="Saif S."/>
            <person name="Shea T."/>
            <person name="Sisk P."/>
            <person name="Sykes S."/>
            <person name="Wortman J."/>
            <person name="Nusbaum C."/>
            <person name="Birren B."/>
        </authorList>
    </citation>
    <scope>NUCLEOTIDE SEQUENCE [LARGE SCALE GENOMIC DNA]</scope>
    <source>
        <strain evidence="6 7">CBS 606.96</strain>
    </source>
</reference>
<dbReference type="AlphaFoldDB" id="W9YA06"/>
<dbReference type="InterPro" id="IPR020946">
    <property type="entry name" value="Flavin_mOase-like"/>
</dbReference>
<evidence type="ECO:0000256" key="2">
    <source>
        <dbReference type="ARBA" id="ARBA00010139"/>
    </source>
</evidence>
<dbReference type="Pfam" id="PF00743">
    <property type="entry name" value="FMO-like"/>
    <property type="match status" value="1"/>
</dbReference>
<dbReference type="EMBL" id="AMGY01000002">
    <property type="protein sequence ID" value="EXJ89692.1"/>
    <property type="molecule type" value="Genomic_DNA"/>
</dbReference>
<dbReference type="GO" id="GO:0004499">
    <property type="term" value="F:N,N-dimethylaniline monooxygenase activity"/>
    <property type="evidence" value="ECO:0007669"/>
    <property type="project" value="InterPro"/>
</dbReference>
<dbReference type="InterPro" id="IPR051209">
    <property type="entry name" value="FAD-bind_Monooxygenase_sf"/>
</dbReference>
<keyword evidence="7" id="KW-1185">Reference proteome</keyword>
<dbReference type="PANTHER" id="PTHR42877">
    <property type="entry name" value="L-ORNITHINE N(5)-MONOOXYGENASE-RELATED"/>
    <property type="match status" value="1"/>
</dbReference>
<evidence type="ECO:0000313" key="6">
    <source>
        <dbReference type="EMBL" id="EXJ89692.1"/>
    </source>
</evidence>
<dbReference type="SUPFAM" id="SSF51905">
    <property type="entry name" value="FAD/NAD(P)-binding domain"/>
    <property type="match status" value="2"/>
</dbReference>
<dbReference type="eggNOG" id="KOG1399">
    <property type="taxonomic scope" value="Eukaryota"/>
</dbReference>
<evidence type="ECO:0000256" key="1">
    <source>
        <dbReference type="ARBA" id="ARBA00001974"/>
    </source>
</evidence>
<dbReference type="RefSeq" id="XP_007731089.1">
    <property type="nucleotide sequence ID" value="XM_007732899.1"/>
</dbReference>
<evidence type="ECO:0000256" key="5">
    <source>
        <dbReference type="ARBA" id="ARBA00023002"/>
    </source>
</evidence>
<evidence type="ECO:0000256" key="3">
    <source>
        <dbReference type="ARBA" id="ARBA00022630"/>
    </source>
</evidence>
<evidence type="ECO:0008006" key="8">
    <source>
        <dbReference type="Google" id="ProtNLM"/>
    </source>
</evidence>
<dbReference type="HOGENOM" id="CLU_006937_7_1_1"/>
<dbReference type="Gene3D" id="3.50.50.60">
    <property type="entry name" value="FAD/NAD(P)-binding domain"/>
    <property type="match status" value="2"/>
</dbReference>
<comment type="similarity">
    <text evidence="2">Belongs to the FAD-binding monooxygenase family.</text>
</comment>
<keyword evidence="4" id="KW-0274">FAD</keyword>
<accession>W9YA06</accession>
<dbReference type="GeneID" id="19166889"/>
<comment type="cofactor">
    <cofactor evidence="1">
        <name>FAD</name>
        <dbReference type="ChEBI" id="CHEBI:57692"/>
    </cofactor>
</comment>
<comment type="caution">
    <text evidence="6">The sequence shown here is derived from an EMBL/GenBank/DDBJ whole genome shotgun (WGS) entry which is preliminary data.</text>
</comment>
<gene>
    <name evidence="6" type="ORF">A1O3_02759</name>
</gene>
<evidence type="ECO:0000313" key="7">
    <source>
        <dbReference type="Proteomes" id="UP000019478"/>
    </source>
</evidence>
<name>W9YA06_9EURO</name>
<dbReference type="InterPro" id="IPR036188">
    <property type="entry name" value="FAD/NAD-bd_sf"/>
</dbReference>
<dbReference type="OrthoDB" id="74360at2759"/>
<keyword evidence="5" id="KW-0560">Oxidoreductase</keyword>
<dbReference type="GO" id="GO:0050661">
    <property type="term" value="F:NADP binding"/>
    <property type="evidence" value="ECO:0007669"/>
    <property type="project" value="InterPro"/>
</dbReference>
<sequence>MTGDKPWPQVPVTNKSHTEAAVVIIGGGISGICTAIDLIKRNNCKNFIILEKSGGLGGTWRDNKYPGCCCDVWSHLYSFSFEQNPDWTREYPGQEEILDYLTGVAQKYELYRYTRLNTAVESAYWDDATKKWKTTVSVQGGKDAEFGSSYTLTSDFLVSAVGQLNVPRLPDIPGLDEFRGKLMHSARWDWSYDIRSKKVAIIGNGATAAQIVPEIAKEVGHLTIHQRTPNWVIPRLDTPIPSWKRALYRHIPAIRWRKRADMMDFRESFYDAVFDHSSTTAQLIEAQSIEHMHRQLPDRPDLWERLQPKYAVGCKRVIISDDYFPVFLQENVKLETRKIDRITAKGVVAGGLEEEYDLIILATGFRTVEFMHPIEITGSGGRNLSSVWKEGGQALYGVTVESLPNFAMLYGPNTNLGHNSIILMIEAQSKYINTLIKEVLHVRQKGGSLVIQPNPERIQDFNEQIQSELENSSFADPNCNSWYKIKDSGKITNNWSRTVVEYQKLLSKLDWSDYDLSGAGAERVANKHTTYIGRVVEETRISYQTIALTALSLAAVGAGVALRHAGRLRLP</sequence>
<protein>
    <recommendedName>
        <fullName evidence="8">Cyclohexanone monooxygenase</fullName>
    </recommendedName>
</protein>
<proteinExistence type="inferred from homology"/>
<dbReference type="GO" id="GO:0050660">
    <property type="term" value="F:flavin adenine dinucleotide binding"/>
    <property type="evidence" value="ECO:0007669"/>
    <property type="project" value="InterPro"/>
</dbReference>
<organism evidence="6 7">
    <name type="scientific">Capronia epimyces CBS 606.96</name>
    <dbReference type="NCBI Taxonomy" id="1182542"/>
    <lineage>
        <taxon>Eukaryota</taxon>
        <taxon>Fungi</taxon>
        <taxon>Dikarya</taxon>
        <taxon>Ascomycota</taxon>
        <taxon>Pezizomycotina</taxon>
        <taxon>Eurotiomycetes</taxon>
        <taxon>Chaetothyriomycetidae</taxon>
        <taxon>Chaetothyriales</taxon>
        <taxon>Herpotrichiellaceae</taxon>
        <taxon>Capronia</taxon>
    </lineage>
</organism>
<dbReference type="PANTHER" id="PTHR42877:SF4">
    <property type="entry name" value="FAD_NAD(P)-BINDING DOMAIN-CONTAINING PROTEIN-RELATED"/>
    <property type="match status" value="1"/>
</dbReference>
<dbReference type="Proteomes" id="UP000019478">
    <property type="component" value="Unassembled WGS sequence"/>
</dbReference>